<evidence type="ECO:0000256" key="1">
    <source>
        <dbReference type="SAM" id="Phobius"/>
    </source>
</evidence>
<keyword evidence="1" id="KW-1133">Transmembrane helix</keyword>
<accession>A0A9I9CQW3</accession>
<dbReference type="PANTHER" id="PTHR36350">
    <property type="entry name" value="TRANSMEMBRANE PROTEIN"/>
    <property type="match status" value="1"/>
</dbReference>
<dbReference type="PANTHER" id="PTHR36350:SF3">
    <property type="entry name" value="TRANSMEMBRANE PROTEIN"/>
    <property type="match status" value="1"/>
</dbReference>
<dbReference type="Gramene" id="MELO3C007133.2.1">
    <property type="protein sequence ID" value="MELO3C007133.2.1"/>
    <property type="gene ID" value="MELO3C007133.2"/>
</dbReference>
<proteinExistence type="predicted"/>
<reference evidence="2" key="1">
    <citation type="submission" date="2023-03" db="UniProtKB">
        <authorList>
            <consortium name="EnsemblPlants"/>
        </authorList>
    </citation>
    <scope>IDENTIFICATION</scope>
</reference>
<keyword evidence="1" id="KW-0472">Membrane</keyword>
<feature type="transmembrane region" description="Helical" evidence="1">
    <location>
        <begin position="60"/>
        <end position="80"/>
    </location>
</feature>
<protein>
    <submittedName>
        <fullName evidence="2">Uncharacterized protein</fullName>
    </submittedName>
</protein>
<dbReference type="EnsemblPlants" id="MELO3C007133.2.1">
    <property type="protein sequence ID" value="MELO3C007133.2.1"/>
    <property type="gene ID" value="MELO3C007133.2"/>
</dbReference>
<sequence length="288" mass="33351">MLQFPLSPSFVEASEVGEPHNGRLSPTVWRGLNAPMYDDTCILKNFYQKFNVQTKYGPRAGAAASSFFISGVGLVLLYFFTQIIKKKNSQRVFTRSVSIGALLGGKLAMKRLLQFQKMRANPEKKDKYLKKLDTKIESDLPDFLKLQNIVAKLEMLGQEDKVIEKLKIAAEKAEKSFPLYEYEYQMLLVELYIYKGEFAKAEELPCLNNNDNSDVRRPLFKAIIKVLLNETPEAIKEWEEFRKLRSDYLLPPDVKDSQFYTLLADFDSFERVVKVLREDIFKKPRAKF</sequence>
<organism evidence="2">
    <name type="scientific">Cucumis melo</name>
    <name type="common">Muskmelon</name>
    <dbReference type="NCBI Taxonomy" id="3656"/>
    <lineage>
        <taxon>Eukaryota</taxon>
        <taxon>Viridiplantae</taxon>
        <taxon>Streptophyta</taxon>
        <taxon>Embryophyta</taxon>
        <taxon>Tracheophyta</taxon>
        <taxon>Spermatophyta</taxon>
        <taxon>Magnoliopsida</taxon>
        <taxon>eudicotyledons</taxon>
        <taxon>Gunneridae</taxon>
        <taxon>Pentapetalae</taxon>
        <taxon>rosids</taxon>
        <taxon>fabids</taxon>
        <taxon>Cucurbitales</taxon>
        <taxon>Cucurbitaceae</taxon>
        <taxon>Benincaseae</taxon>
        <taxon>Cucumis</taxon>
    </lineage>
</organism>
<dbReference type="AlphaFoldDB" id="A0A9I9CQW3"/>
<keyword evidence="1" id="KW-0812">Transmembrane</keyword>
<name>A0A9I9CQW3_CUCME</name>
<evidence type="ECO:0000313" key="2">
    <source>
        <dbReference type="EnsemblPlants" id="MELO3C007133.2.1"/>
    </source>
</evidence>